<accession>A0A1I2G1Q3</accession>
<gene>
    <name evidence="1" type="ORF">SAMN05444380_1444</name>
</gene>
<dbReference type="InParanoid" id="A0A1I2G1Q3"/>
<organism evidence="1 2">
    <name type="scientific">Thermophagus xiamenensis</name>
    <dbReference type="NCBI Taxonomy" id="385682"/>
    <lineage>
        <taxon>Bacteria</taxon>
        <taxon>Pseudomonadati</taxon>
        <taxon>Bacteroidota</taxon>
        <taxon>Bacteroidia</taxon>
        <taxon>Marinilabiliales</taxon>
        <taxon>Marinilabiliaceae</taxon>
        <taxon>Thermophagus</taxon>
    </lineage>
</organism>
<proteinExistence type="predicted"/>
<dbReference type="RefSeq" id="WP_010528642.1">
    <property type="nucleotide sequence ID" value="NZ_AFSL01000091.1"/>
</dbReference>
<dbReference type="EMBL" id="FONA01000044">
    <property type="protein sequence ID" value="SFF11023.1"/>
    <property type="molecule type" value="Genomic_DNA"/>
</dbReference>
<keyword evidence="2" id="KW-1185">Reference proteome</keyword>
<dbReference type="OrthoDB" id="9790710at2"/>
<dbReference type="AlphaFoldDB" id="A0A1I2G1Q3"/>
<evidence type="ECO:0000313" key="1">
    <source>
        <dbReference type="EMBL" id="SFF11023.1"/>
    </source>
</evidence>
<name>A0A1I2G1Q3_9BACT</name>
<dbReference type="STRING" id="385682.SAMN05444380_1444"/>
<reference evidence="1 2" key="1">
    <citation type="submission" date="2016-10" db="EMBL/GenBank/DDBJ databases">
        <authorList>
            <person name="de Groot N.N."/>
        </authorList>
    </citation>
    <scope>NUCLEOTIDE SEQUENCE [LARGE SCALE GENOMIC DNA]</scope>
    <source>
        <strain evidence="1 2">DSM 19012</strain>
    </source>
</reference>
<dbReference type="Proteomes" id="UP000181976">
    <property type="component" value="Unassembled WGS sequence"/>
</dbReference>
<sequence>MIFHTHKGYPEIRNILKTPEVEFSQTIDIFKFISHFSFKFLKKIPTWSLNLYFNPFVSKNNIIHFFNGICLSRQKWISTFETSLPRLGKVPALVERIAVKKMAASNCIKLLALSNCSYNIQKRYLQQNWPGYLEKILNKTIVLHPPQPLLINNLRDKPSIKNGLVFTFVGNQFFGKGGKEILNVFNSTLTD</sequence>
<evidence type="ECO:0000313" key="2">
    <source>
        <dbReference type="Proteomes" id="UP000181976"/>
    </source>
</evidence>
<protein>
    <submittedName>
        <fullName evidence="1">Uncharacterized protein</fullName>
    </submittedName>
</protein>